<evidence type="ECO:0000256" key="2">
    <source>
        <dbReference type="ARBA" id="ARBA00006991"/>
    </source>
</evidence>
<dbReference type="InterPro" id="IPR013087">
    <property type="entry name" value="Znf_C2H2_type"/>
</dbReference>
<dbReference type="GO" id="GO:0000981">
    <property type="term" value="F:DNA-binding transcription factor activity, RNA polymerase II-specific"/>
    <property type="evidence" value="ECO:0007669"/>
    <property type="project" value="TreeGrafter"/>
</dbReference>
<dbReference type="EMBL" id="OC855360">
    <property type="protein sequence ID" value="CAD7621847.1"/>
    <property type="molecule type" value="Genomic_DNA"/>
</dbReference>
<dbReference type="GO" id="GO:0042802">
    <property type="term" value="F:identical protein binding"/>
    <property type="evidence" value="ECO:0007669"/>
    <property type="project" value="UniProtKB-ARBA"/>
</dbReference>
<comment type="similarity">
    <text evidence="2">Belongs to the krueppel C2H2-type zinc-finger protein family.</text>
</comment>
<gene>
    <name evidence="14" type="ORF">OSB1V03_LOCUS2317</name>
</gene>
<dbReference type="FunFam" id="3.30.160.60:FF:000508">
    <property type="entry name" value="Myeloid zinc finger 1"/>
    <property type="match status" value="1"/>
</dbReference>
<keyword evidence="9" id="KW-0804">Transcription</keyword>
<keyword evidence="10" id="KW-0539">Nucleus</keyword>
<dbReference type="OrthoDB" id="6910933at2759"/>
<keyword evidence="7" id="KW-0805">Transcription regulation</keyword>
<proteinExistence type="inferred from homology"/>
<dbReference type="InterPro" id="IPR050329">
    <property type="entry name" value="GLI_C2H2-zinc-finger"/>
</dbReference>
<dbReference type="PANTHER" id="PTHR19818:SF139">
    <property type="entry name" value="PAIR-RULE PROTEIN ODD-PAIRED"/>
    <property type="match status" value="1"/>
</dbReference>
<evidence type="ECO:0000256" key="6">
    <source>
        <dbReference type="ARBA" id="ARBA00022833"/>
    </source>
</evidence>
<dbReference type="SMART" id="SM00355">
    <property type="entry name" value="ZnF_C2H2"/>
    <property type="match status" value="3"/>
</dbReference>
<protein>
    <recommendedName>
        <fullName evidence="13">C2H2-type domain-containing protein</fullName>
    </recommendedName>
</protein>
<dbReference type="Proteomes" id="UP000759131">
    <property type="component" value="Unassembled WGS sequence"/>
</dbReference>
<keyword evidence="15" id="KW-1185">Reference proteome</keyword>
<dbReference type="GO" id="GO:0000978">
    <property type="term" value="F:RNA polymerase II cis-regulatory region sequence-specific DNA binding"/>
    <property type="evidence" value="ECO:0007669"/>
    <property type="project" value="TreeGrafter"/>
</dbReference>
<evidence type="ECO:0000256" key="12">
    <source>
        <dbReference type="SAM" id="MobiDB-lite"/>
    </source>
</evidence>
<feature type="compositionally biased region" description="Basic and acidic residues" evidence="12">
    <location>
        <begin position="97"/>
        <end position="112"/>
    </location>
</feature>
<accession>A0A7R9KGQ8</accession>
<dbReference type="GO" id="GO:0045944">
    <property type="term" value="P:positive regulation of transcription by RNA polymerase II"/>
    <property type="evidence" value="ECO:0007669"/>
    <property type="project" value="UniProtKB-ARBA"/>
</dbReference>
<comment type="subcellular location">
    <subcellularLocation>
        <location evidence="1">Nucleus</location>
    </subcellularLocation>
</comment>
<dbReference type="GO" id="GO:0008270">
    <property type="term" value="F:zinc ion binding"/>
    <property type="evidence" value="ECO:0007669"/>
    <property type="project" value="UniProtKB-KW"/>
</dbReference>
<dbReference type="InterPro" id="IPR036236">
    <property type="entry name" value="Znf_C2H2_sf"/>
</dbReference>
<feature type="region of interest" description="Disordered" evidence="12">
    <location>
        <begin position="53"/>
        <end position="129"/>
    </location>
</feature>
<keyword evidence="3" id="KW-0479">Metal-binding</keyword>
<sequence>MKLKTQLSHIYHTFETQLTAEDKHNYNELTQELRPLDAGVKREVIAEEINETPIVTKSRKRPKSSCDTNKTSDNRVVVKRRVGRPKVLRQELQSLDMETKKEAPSEATDDRSSPPVDQSISDEDNESYDKSFEKLEVKKRIRKRRTVAEMEELEELRQKYLNFNGIMDETTGHYVCPKTDCNSRYGLLIDLYRHMRSVHELQSCGPEFQQRMDSHTKEYFDVDTNCYRLTPAVKATSPYEWRVYWSVSLLAGIVTVKLPTPFPFKSDRRLQEHSQTHDKTSLIKCSVNGCDQSKFLLISASNVQFDQSHHYIHTGERPYACNWPECGKRFRQKHHLSDHKNIHVNDKPLMCHWPGCGYRDNNSGNLRKHIRTKHK</sequence>
<evidence type="ECO:0000256" key="4">
    <source>
        <dbReference type="ARBA" id="ARBA00022737"/>
    </source>
</evidence>
<organism evidence="14">
    <name type="scientific">Medioppia subpectinata</name>
    <dbReference type="NCBI Taxonomy" id="1979941"/>
    <lineage>
        <taxon>Eukaryota</taxon>
        <taxon>Metazoa</taxon>
        <taxon>Ecdysozoa</taxon>
        <taxon>Arthropoda</taxon>
        <taxon>Chelicerata</taxon>
        <taxon>Arachnida</taxon>
        <taxon>Acari</taxon>
        <taxon>Acariformes</taxon>
        <taxon>Sarcoptiformes</taxon>
        <taxon>Oribatida</taxon>
        <taxon>Brachypylina</taxon>
        <taxon>Oppioidea</taxon>
        <taxon>Oppiidae</taxon>
        <taxon>Medioppia</taxon>
    </lineage>
</organism>
<feature type="compositionally biased region" description="Basic residues" evidence="12">
    <location>
        <begin position="77"/>
        <end position="87"/>
    </location>
</feature>
<feature type="domain" description="C2H2-type" evidence="13">
    <location>
        <begin position="319"/>
        <end position="348"/>
    </location>
</feature>
<dbReference type="PROSITE" id="PS50157">
    <property type="entry name" value="ZINC_FINGER_C2H2_2"/>
    <property type="match status" value="2"/>
</dbReference>
<keyword evidence="4" id="KW-0677">Repeat</keyword>
<dbReference type="AlphaFoldDB" id="A0A7R9KGQ8"/>
<evidence type="ECO:0000313" key="15">
    <source>
        <dbReference type="Proteomes" id="UP000759131"/>
    </source>
</evidence>
<keyword evidence="6" id="KW-0862">Zinc</keyword>
<evidence type="ECO:0000256" key="11">
    <source>
        <dbReference type="PROSITE-ProRule" id="PRU00042"/>
    </source>
</evidence>
<reference evidence="14" key="1">
    <citation type="submission" date="2020-11" db="EMBL/GenBank/DDBJ databases">
        <authorList>
            <person name="Tran Van P."/>
        </authorList>
    </citation>
    <scope>NUCLEOTIDE SEQUENCE</scope>
</reference>
<keyword evidence="5 11" id="KW-0863">Zinc-finger</keyword>
<evidence type="ECO:0000256" key="10">
    <source>
        <dbReference type="ARBA" id="ARBA00023242"/>
    </source>
</evidence>
<evidence type="ECO:0000256" key="7">
    <source>
        <dbReference type="ARBA" id="ARBA00023015"/>
    </source>
</evidence>
<dbReference type="GO" id="GO:0005634">
    <property type="term" value="C:nucleus"/>
    <property type="evidence" value="ECO:0007669"/>
    <property type="project" value="UniProtKB-SubCell"/>
</dbReference>
<evidence type="ECO:0000256" key="5">
    <source>
        <dbReference type="ARBA" id="ARBA00022771"/>
    </source>
</evidence>
<dbReference type="SUPFAM" id="SSF57667">
    <property type="entry name" value="beta-beta-alpha zinc fingers"/>
    <property type="match status" value="1"/>
</dbReference>
<dbReference type="PANTHER" id="PTHR19818">
    <property type="entry name" value="ZINC FINGER PROTEIN ZIC AND GLI"/>
    <property type="match status" value="1"/>
</dbReference>
<evidence type="ECO:0000259" key="13">
    <source>
        <dbReference type="PROSITE" id="PS50157"/>
    </source>
</evidence>
<dbReference type="Gene3D" id="3.30.160.60">
    <property type="entry name" value="Classic Zinc Finger"/>
    <property type="match status" value="3"/>
</dbReference>
<dbReference type="Pfam" id="PF00096">
    <property type="entry name" value="zf-C2H2"/>
    <property type="match status" value="1"/>
</dbReference>
<evidence type="ECO:0000256" key="8">
    <source>
        <dbReference type="ARBA" id="ARBA00023125"/>
    </source>
</evidence>
<evidence type="ECO:0000256" key="1">
    <source>
        <dbReference type="ARBA" id="ARBA00004123"/>
    </source>
</evidence>
<evidence type="ECO:0000256" key="3">
    <source>
        <dbReference type="ARBA" id="ARBA00022723"/>
    </source>
</evidence>
<keyword evidence="8" id="KW-0238">DNA-binding</keyword>
<feature type="domain" description="C2H2-type" evidence="13">
    <location>
        <begin position="174"/>
        <end position="199"/>
    </location>
</feature>
<evidence type="ECO:0000313" key="14">
    <source>
        <dbReference type="EMBL" id="CAD7621847.1"/>
    </source>
</evidence>
<dbReference type="EMBL" id="CAJPIZ010000785">
    <property type="protein sequence ID" value="CAG2102277.1"/>
    <property type="molecule type" value="Genomic_DNA"/>
</dbReference>
<dbReference type="PROSITE" id="PS00028">
    <property type="entry name" value="ZINC_FINGER_C2H2_1"/>
    <property type="match status" value="2"/>
</dbReference>
<name>A0A7R9KGQ8_9ACAR</name>
<evidence type="ECO:0000256" key="9">
    <source>
        <dbReference type="ARBA" id="ARBA00023163"/>
    </source>
</evidence>